<dbReference type="CDD" id="cd07562">
    <property type="entry name" value="Peptidase_S41_TRI"/>
    <property type="match status" value="1"/>
</dbReference>
<keyword evidence="4 7" id="KW-0645">Protease</keyword>
<dbReference type="InterPro" id="IPR001478">
    <property type="entry name" value="PDZ"/>
</dbReference>
<feature type="signal peptide" evidence="9">
    <location>
        <begin position="1"/>
        <end position="19"/>
    </location>
</feature>
<organism evidence="11 12">
    <name type="scientific">Neolewinella maritima</name>
    <dbReference type="NCBI Taxonomy" id="1383882"/>
    <lineage>
        <taxon>Bacteria</taxon>
        <taxon>Pseudomonadati</taxon>
        <taxon>Bacteroidota</taxon>
        <taxon>Saprospiria</taxon>
        <taxon>Saprospirales</taxon>
        <taxon>Lewinellaceae</taxon>
        <taxon>Neolewinella</taxon>
    </lineage>
</organism>
<evidence type="ECO:0000256" key="7">
    <source>
        <dbReference type="PIRNR" id="PIRNR036421"/>
    </source>
</evidence>
<evidence type="ECO:0000256" key="9">
    <source>
        <dbReference type="SAM" id="SignalP"/>
    </source>
</evidence>
<protein>
    <recommendedName>
        <fullName evidence="7">Tricorn protease homolog</fullName>
        <ecNumber evidence="7">3.4.21.-</ecNumber>
    </recommendedName>
</protein>
<dbReference type="Gene3D" id="2.30.42.10">
    <property type="match status" value="1"/>
</dbReference>
<dbReference type="Pfam" id="PF17820">
    <property type="entry name" value="PDZ_6"/>
    <property type="match status" value="1"/>
</dbReference>
<dbReference type="SUPFAM" id="SSF82171">
    <property type="entry name" value="DPP6 N-terminal domain-like"/>
    <property type="match status" value="1"/>
</dbReference>
<feature type="chain" id="PRO_5045232311" description="Tricorn protease homolog" evidence="9">
    <location>
        <begin position="20"/>
        <end position="1068"/>
    </location>
</feature>
<dbReference type="SUPFAM" id="SSF50156">
    <property type="entry name" value="PDZ domain-like"/>
    <property type="match status" value="1"/>
</dbReference>
<name>A0ABM9AY65_9BACT</name>
<comment type="caution">
    <text evidence="11">The sequence shown here is derived from an EMBL/GenBank/DDBJ whole genome shotgun (WGS) entry which is preliminary data.</text>
</comment>
<dbReference type="PIRSF" id="PIRSF036421">
    <property type="entry name" value="Tricorn_protease"/>
    <property type="match status" value="1"/>
</dbReference>
<feature type="compositionally biased region" description="Basic and acidic residues" evidence="8">
    <location>
        <begin position="559"/>
        <end position="583"/>
    </location>
</feature>
<dbReference type="Pfam" id="PF26550">
    <property type="entry name" value="Tricorn_2nd"/>
    <property type="match status" value="1"/>
</dbReference>
<feature type="region of interest" description="Disordered" evidence="8">
    <location>
        <begin position="559"/>
        <end position="586"/>
    </location>
</feature>
<sequence length="1068" mass="118975">MLTRLLCFFALLLCTCVRAQDAPGWLRYPVISPDGSTLAFSYQGDIFTVPTQGGRARPVTIGADYAFMPVYSPDGSQLAFASDRYGNFDVFVMPATGGAARRLTYHSGGDYPYTFTPDGSAVVFGGRYQDAASNMLFPSGAQPELYRVAVDDGTISQVFTVPAEEARYAGDYLYYQDQKGYENEWRKHHTSAIARDIWRYRTADGSYQQLTDHAAEDRHPVPSKDGQTVYFLSERSGDFNVFSMPAAGGEATQLTTFERHPVRFLSSSDDGLLAFSWHGELYTLRPGEEAQKVDIQLNYDGRQAQDAVKPLAGEFTEATLSPNGKEYAFVVRGEVFVSSVETGTTKRITNTARQERSVSWHPEGRALYYASESDTSWDIMKTSIDRDEEPYFFTATLLQEEPVVTTEAEEFQPIVSPDGEKVAYLKNRKTVMVRNLKSGKDVMVLGPEHNYSYSDGDMHFAWSPDSRYLAADFGRPERVAFFTNVALLDITKENEPTNVTFGGYSDGGAKFSRDGSLLYYYSVREGNRAENGWFSGDGNTYALYLTRAARDRATLSEEEFGLVKEGEEKEKKEEDEKKDKEDQDSLDVEPLEIEWAGLEDRKKRLTEFTDAYADQLLSEDGETLFYLADTDGKYNLHKIGLRNEKTESLAELGADRAGGMELSRDGKSIFLLADGNPVLVTIADGTVKKLQSKGEMVLKAAEERAYIFDHAWRQMREKFYVEDMQGVDWAFYRDAYRPKLKDINNNYDFAELLSEMLGETNASHTGSGFRMSEPLGDKTAALGMLFSLDGESLVVEEVLRDGPLDKADVQVEAGDVLTAVNGQSVSHLGQLHQALNRTAGQRVLLTFQSGKDTHTETVEPISTGAENELLYDRWVRQQRALVDSLSGGELGYVHVRAMNDASMRDVVDAALGRHIGAKALVVDIRFNGGGNLHDRLADFLDGKAYMDLIPHGQYIGSEPLNRWTKPSIVLVNESSYSDSHIFPVAYTIKGIGKTVGMPVPGTGTFVWWETQIDPTLYFGIPMGGWKVEEGYFLENTQFEPTLKVQLQPGEVAAGKDAQTEAAVEELLR</sequence>
<dbReference type="GO" id="GO:0006508">
    <property type="term" value="P:proteolysis"/>
    <property type="evidence" value="ECO:0007669"/>
    <property type="project" value="UniProtKB-KW"/>
</dbReference>
<dbReference type="InterPro" id="IPR015943">
    <property type="entry name" value="WD40/YVTN_repeat-like_dom_sf"/>
</dbReference>
<comment type="similarity">
    <text evidence="2 7">Belongs to the peptidase S41B family.</text>
</comment>
<feature type="domain" description="PDZ" evidence="10">
    <location>
        <begin position="786"/>
        <end position="828"/>
    </location>
</feature>
<evidence type="ECO:0000259" key="10">
    <source>
        <dbReference type="PROSITE" id="PS50106"/>
    </source>
</evidence>
<evidence type="ECO:0000256" key="3">
    <source>
        <dbReference type="ARBA" id="ARBA00022490"/>
    </source>
</evidence>
<dbReference type="InterPro" id="IPR041489">
    <property type="entry name" value="PDZ_6"/>
</dbReference>
<dbReference type="Gene3D" id="2.120.10.60">
    <property type="entry name" value="Tricorn protease N-terminal domain"/>
    <property type="match status" value="1"/>
</dbReference>
<dbReference type="Gene3D" id="3.30.750.44">
    <property type="match status" value="1"/>
</dbReference>
<dbReference type="RefSeq" id="WP_238749626.1">
    <property type="nucleotide sequence ID" value="NZ_CAKLPZ010000001.1"/>
</dbReference>
<keyword evidence="6 7" id="KW-0720">Serine protease</keyword>
<dbReference type="InterPro" id="IPR012393">
    <property type="entry name" value="Tricorn_protease"/>
</dbReference>
<evidence type="ECO:0000313" key="12">
    <source>
        <dbReference type="Proteomes" id="UP000837803"/>
    </source>
</evidence>
<reference evidence="11" key="1">
    <citation type="submission" date="2021-12" db="EMBL/GenBank/DDBJ databases">
        <authorList>
            <person name="Rodrigo-Torres L."/>
            <person name="Arahal R. D."/>
            <person name="Lucena T."/>
        </authorList>
    </citation>
    <scope>NUCLEOTIDE SEQUENCE</scope>
    <source>
        <strain evidence="11">CECT 8419</strain>
    </source>
</reference>
<dbReference type="Gene3D" id="2.130.10.10">
    <property type="entry name" value="YVTN repeat-like/Quinoprotein amine dehydrogenase"/>
    <property type="match status" value="1"/>
</dbReference>
<dbReference type="InterPro" id="IPR028204">
    <property type="entry name" value="Tricorn_C1"/>
</dbReference>
<proteinExistence type="inferred from homology"/>
<dbReference type="GO" id="GO:0008233">
    <property type="term" value="F:peptidase activity"/>
    <property type="evidence" value="ECO:0007669"/>
    <property type="project" value="UniProtKB-KW"/>
</dbReference>
<dbReference type="EMBL" id="CAKLPZ010000001">
    <property type="protein sequence ID" value="CAH0999443.1"/>
    <property type="molecule type" value="Genomic_DNA"/>
</dbReference>
<dbReference type="InterPro" id="IPR036034">
    <property type="entry name" value="PDZ_sf"/>
</dbReference>
<keyword evidence="12" id="KW-1185">Reference proteome</keyword>
<gene>
    <name evidence="11" type="primary">tri1_1</name>
    <name evidence="11" type="ORF">LEM8419_00743</name>
</gene>
<keyword evidence="5 7" id="KW-0378">Hydrolase</keyword>
<evidence type="ECO:0000256" key="5">
    <source>
        <dbReference type="ARBA" id="ARBA00022801"/>
    </source>
</evidence>
<dbReference type="EC" id="3.4.21.-" evidence="7"/>
<dbReference type="SUPFAM" id="SSF69304">
    <property type="entry name" value="Tricorn protease N-terminal domain"/>
    <property type="match status" value="1"/>
</dbReference>
<dbReference type="PROSITE" id="PS50106">
    <property type="entry name" value="PDZ"/>
    <property type="match status" value="1"/>
</dbReference>
<comment type="subcellular location">
    <subcellularLocation>
        <location evidence="1 7">Cytoplasm</location>
    </subcellularLocation>
</comment>
<dbReference type="PANTHER" id="PTHR43253:SF1">
    <property type="entry name" value="TRICORN PROTEASE HOMOLOG 2-RELATED"/>
    <property type="match status" value="1"/>
</dbReference>
<dbReference type="Pfam" id="PF26549">
    <property type="entry name" value="Tricorn_N"/>
    <property type="match status" value="1"/>
</dbReference>
<evidence type="ECO:0000256" key="6">
    <source>
        <dbReference type="ARBA" id="ARBA00022825"/>
    </source>
</evidence>
<keyword evidence="3 7" id="KW-0963">Cytoplasm</keyword>
<dbReference type="Proteomes" id="UP000837803">
    <property type="component" value="Unassembled WGS sequence"/>
</dbReference>
<comment type="function">
    <text evidence="7">Degrades oligopeptides.</text>
</comment>
<dbReference type="PANTHER" id="PTHR43253">
    <property type="entry name" value="TRICORN PROTEASE HOMOLOG 2-RELATED"/>
    <property type="match status" value="1"/>
</dbReference>
<evidence type="ECO:0000256" key="2">
    <source>
        <dbReference type="ARBA" id="ARBA00008524"/>
    </source>
</evidence>
<accession>A0ABM9AY65</accession>
<dbReference type="InterPro" id="IPR029045">
    <property type="entry name" value="ClpP/crotonase-like_dom_sf"/>
</dbReference>
<keyword evidence="9" id="KW-0732">Signal</keyword>
<dbReference type="SMART" id="SM00228">
    <property type="entry name" value="PDZ"/>
    <property type="match status" value="1"/>
</dbReference>
<dbReference type="Pfam" id="PF14684">
    <property type="entry name" value="Tricorn_C1"/>
    <property type="match status" value="1"/>
</dbReference>
<evidence type="ECO:0000256" key="8">
    <source>
        <dbReference type="SAM" id="MobiDB-lite"/>
    </source>
</evidence>
<dbReference type="Pfam" id="PF03572">
    <property type="entry name" value="Peptidase_S41"/>
    <property type="match status" value="1"/>
</dbReference>
<dbReference type="SUPFAM" id="SSF52096">
    <property type="entry name" value="ClpP/crotonase"/>
    <property type="match status" value="1"/>
</dbReference>
<dbReference type="InterPro" id="IPR005151">
    <property type="entry name" value="Tail-specific_protease"/>
</dbReference>
<evidence type="ECO:0000313" key="11">
    <source>
        <dbReference type="EMBL" id="CAH0999443.1"/>
    </source>
</evidence>
<dbReference type="Gene3D" id="3.90.226.10">
    <property type="entry name" value="2-enoyl-CoA Hydratase, Chain A, domain 1"/>
    <property type="match status" value="1"/>
</dbReference>
<evidence type="ECO:0000256" key="1">
    <source>
        <dbReference type="ARBA" id="ARBA00004496"/>
    </source>
</evidence>
<evidence type="ECO:0000256" key="4">
    <source>
        <dbReference type="ARBA" id="ARBA00022670"/>
    </source>
</evidence>